<dbReference type="RefSeq" id="WP_056963791.1">
    <property type="nucleotide sequence ID" value="NZ_AZFC01000015.1"/>
</dbReference>
<dbReference type="GO" id="GO:0016747">
    <property type="term" value="F:acyltransferase activity, transferring groups other than amino-acyl groups"/>
    <property type="evidence" value="ECO:0007669"/>
    <property type="project" value="InterPro"/>
</dbReference>
<comment type="caution">
    <text evidence="2">The sequence shown here is derived from an EMBL/GenBank/DDBJ whole genome shotgun (WGS) entry which is preliminary data.</text>
</comment>
<sequence length="164" mass="18007">MLDIRPATAADVAAIARVHAASWRQTYRGKLPAASLAQRDEAFRRQQWARLYRQDHVLVALVADQVVGFVAGGAQRSHSALASRYPGEVYGLYVAPTCQHQGVGWRLLTAKRRALGTAVTLDCLATNQVALAFYHRQGGRDLQTGVYRANRQTFATTVLGFPTL</sequence>
<evidence type="ECO:0000259" key="1">
    <source>
        <dbReference type="PROSITE" id="PS51186"/>
    </source>
</evidence>
<dbReference type="InterPro" id="IPR050276">
    <property type="entry name" value="MshD_Acetyltransferase"/>
</dbReference>
<dbReference type="AlphaFoldDB" id="A0A0R1QW10"/>
<dbReference type="Pfam" id="PF00583">
    <property type="entry name" value="Acetyltransf_1"/>
    <property type="match status" value="1"/>
</dbReference>
<dbReference type="SUPFAM" id="SSF55729">
    <property type="entry name" value="Acyl-CoA N-acyltransferases (Nat)"/>
    <property type="match status" value="1"/>
</dbReference>
<dbReference type="Gene3D" id="3.40.630.30">
    <property type="match status" value="1"/>
</dbReference>
<dbReference type="InterPro" id="IPR016181">
    <property type="entry name" value="Acyl_CoA_acyltransferase"/>
</dbReference>
<gene>
    <name evidence="2" type="ORF">FD37_GL001123</name>
</gene>
<reference evidence="2 3" key="1">
    <citation type="journal article" date="2015" name="Genome Announc.">
        <title>Expanding the biotechnology potential of lactobacilli through comparative genomics of 213 strains and associated genera.</title>
        <authorList>
            <person name="Sun Z."/>
            <person name="Harris H.M."/>
            <person name="McCann A."/>
            <person name="Guo C."/>
            <person name="Argimon S."/>
            <person name="Zhang W."/>
            <person name="Yang X."/>
            <person name="Jeffery I.B."/>
            <person name="Cooney J.C."/>
            <person name="Kagawa T.F."/>
            <person name="Liu W."/>
            <person name="Song Y."/>
            <person name="Salvetti E."/>
            <person name="Wrobel A."/>
            <person name="Rasinkangas P."/>
            <person name="Parkhill J."/>
            <person name="Rea M.C."/>
            <person name="O'Sullivan O."/>
            <person name="Ritari J."/>
            <person name="Douillard F.P."/>
            <person name="Paul Ross R."/>
            <person name="Yang R."/>
            <person name="Briner A.E."/>
            <person name="Felis G.E."/>
            <person name="de Vos W.M."/>
            <person name="Barrangou R."/>
            <person name="Klaenhammer T.R."/>
            <person name="Caufield P.W."/>
            <person name="Cui Y."/>
            <person name="Zhang H."/>
            <person name="O'Toole P.W."/>
        </authorList>
    </citation>
    <scope>NUCLEOTIDE SEQUENCE [LARGE SCALE GENOMIC DNA]</scope>
    <source>
        <strain evidence="2 3">DSM 15429</strain>
    </source>
</reference>
<proteinExistence type="predicted"/>
<dbReference type="CDD" id="cd04301">
    <property type="entry name" value="NAT_SF"/>
    <property type="match status" value="1"/>
</dbReference>
<dbReference type="PROSITE" id="PS51186">
    <property type="entry name" value="GNAT"/>
    <property type="match status" value="1"/>
</dbReference>
<evidence type="ECO:0000313" key="3">
    <source>
        <dbReference type="Proteomes" id="UP000051835"/>
    </source>
</evidence>
<evidence type="ECO:0000313" key="2">
    <source>
        <dbReference type="EMBL" id="KRL48663.1"/>
    </source>
</evidence>
<feature type="domain" description="N-acetyltransferase" evidence="1">
    <location>
        <begin position="2"/>
        <end position="164"/>
    </location>
</feature>
<dbReference type="InterPro" id="IPR000182">
    <property type="entry name" value="GNAT_dom"/>
</dbReference>
<organism evidence="2 3">
    <name type="scientific">Levilactobacillus spicheri DSM 15429</name>
    <dbReference type="NCBI Taxonomy" id="1423805"/>
    <lineage>
        <taxon>Bacteria</taxon>
        <taxon>Bacillati</taxon>
        <taxon>Bacillota</taxon>
        <taxon>Bacilli</taxon>
        <taxon>Lactobacillales</taxon>
        <taxon>Lactobacillaceae</taxon>
        <taxon>Levilactobacillus</taxon>
    </lineage>
</organism>
<dbReference type="PANTHER" id="PTHR43617">
    <property type="entry name" value="L-AMINO ACID N-ACETYLTRANSFERASE"/>
    <property type="match status" value="1"/>
</dbReference>
<dbReference type="PATRIC" id="fig|1423805.4.peg.1153"/>
<dbReference type="Proteomes" id="UP000051835">
    <property type="component" value="Unassembled WGS sequence"/>
</dbReference>
<dbReference type="EMBL" id="AZFC01000015">
    <property type="protein sequence ID" value="KRL48663.1"/>
    <property type="molecule type" value="Genomic_DNA"/>
</dbReference>
<protein>
    <recommendedName>
        <fullName evidence="1">N-acetyltransferase domain-containing protein</fullName>
    </recommendedName>
</protein>
<name>A0A0R1QW10_9LACO</name>
<accession>A0A0R1QW10</accession>